<sequence length="99" mass="11527">MHGVFLLKSYHSDRYRLYDESDFVRALRWQSEIHSQGLPCPQIRMHQGAQLHSTPSGQRFMVMTFCDGERFIPGQATYGQMHSLGAATGLMHQISWWER</sequence>
<keyword evidence="2" id="KW-1185">Reference proteome</keyword>
<proteinExistence type="predicted"/>
<dbReference type="InterPro" id="IPR011009">
    <property type="entry name" value="Kinase-like_dom_sf"/>
</dbReference>
<organism evidence="1 2">
    <name type="scientific">Ferroacidibacillus organovorans</name>
    <dbReference type="NCBI Taxonomy" id="1765683"/>
    <lineage>
        <taxon>Bacteria</taxon>
        <taxon>Bacillati</taxon>
        <taxon>Bacillota</taxon>
        <taxon>Bacilli</taxon>
        <taxon>Bacillales</taxon>
        <taxon>Alicyclobacillaceae</taxon>
        <taxon>Ferroacidibacillus</taxon>
    </lineage>
</organism>
<evidence type="ECO:0000313" key="2">
    <source>
        <dbReference type="Proteomes" id="UP000190229"/>
    </source>
</evidence>
<dbReference type="Proteomes" id="UP000190229">
    <property type="component" value="Unassembled WGS sequence"/>
</dbReference>
<comment type="caution">
    <text evidence="1">The sequence shown here is derived from an EMBL/GenBank/DDBJ whole genome shotgun (WGS) entry which is preliminary data.</text>
</comment>
<reference evidence="1 2" key="1">
    <citation type="submission" date="2017-02" db="EMBL/GenBank/DDBJ databases">
        <title>Draft genome of Acidibacillus ferrooxidans Huett2.</title>
        <authorList>
            <person name="Schopf S."/>
        </authorList>
    </citation>
    <scope>NUCLEOTIDE SEQUENCE [LARGE SCALE GENOMIC DNA]</scope>
    <source>
        <strain evidence="1 2">Huett2</strain>
    </source>
</reference>
<dbReference type="SUPFAM" id="SSF56112">
    <property type="entry name" value="Protein kinase-like (PK-like)"/>
    <property type="match status" value="1"/>
</dbReference>
<evidence type="ECO:0008006" key="3">
    <source>
        <dbReference type="Google" id="ProtNLM"/>
    </source>
</evidence>
<dbReference type="EMBL" id="MWPS01000008">
    <property type="protein sequence ID" value="OPG17054.1"/>
    <property type="molecule type" value="Genomic_DNA"/>
</dbReference>
<protein>
    <recommendedName>
        <fullName evidence="3">Aminoglycoside phosphotransferase domain-containing protein</fullName>
    </recommendedName>
</protein>
<evidence type="ECO:0000313" key="1">
    <source>
        <dbReference type="EMBL" id="OPG17054.1"/>
    </source>
</evidence>
<dbReference type="AlphaFoldDB" id="A0A1V4EWB9"/>
<name>A0A1V4EWB9_9BACL</name>
<accession>A0A1V4EWB9</accession>
<gene>
    <name evidence="1" type="ORF">B2M26_03380</name>
</gene>